<keyword evidence="1" id="KW-0812">Transmembrane</keyword>
<name>A0A5B9QBA7_9BACT</name>
<dbReference type="Proteomes" id="UP000323917">
    <property type="component" value="Chromosome"/>
</dbReference>
<gene>
    <name evidence="2" type="ORF">Pr1d_21260</name>
</gene>
<keyword evidence="1" id="KW-0472">Membrane</keyword>
<dbReference type="KEGG" id="bgok:Pr1d_21260"/>
<organism evidence="2 3">
    <name type="scientific">Bythopirellula goksoeyrii</name>
    <dbReference type="NCBI Taxonomy" id="1400387"/>
    <lineage>
        <taxon>Bacteria</taxon>
        <taxon>Pseudomonadati</taxon>
        <taxon>Planctomycetota</taxon>
        <taxon>Planctomycetia</taxon>
        <taxon>Pirellulales</taxon>
        <taxon>Lacipirellulaceae</taxon>
        <taxon>Bythopirellula</taxon>
    </lineage>
</organism>
<feature type="transmembrane region" description="Helical" evidence="1">
    <location>
        <begin position="81"/>
        <end position="103"/>
    </location>
</feature>
<proteinExistence type="predicted"/>
<protein>
    <submittedName>
        <fullName evidence="2">Uncharacterized protein</fullName>
    </submittedName>
</protein>
<sequence length="182" mass="19343">MPVKRAFATNGMQCIFVGENDAKSHRDVCLSPLRGECLRGEIIACRLRMSVRGWLANIAFGKPRERSVPTRGTKQEMKKTLLLIAAAALILNSTGCGVCHNLFGSRQRACATPMMGSVQRCAPAPTCCPQPTCCMPACDPCCSDSSAVSYGFDGSSPMMGSPMMGTSMMGVPMETGDCNCGQ</sequence>
<dbReference type="EMBL" id="CP042913">
    <property type="protein sequence ID" value="QEG34840.1"/>
    <property type="molecule type" value="Genomic_DNA"/>
</dbReference>
<accession>A0A5B9QBA7</accession>
<keyword evidence="1" id="KW-1133">Transmembrane helix</keyword>
<keyword evidence="3" id="KW-1185">Reference proteome</keyword>
<evidence type="ECO:0000256" key="1">
    <source>
        <dbReference type="SAM" id="Phobius"/>
    </source>
</evidence>
<evidence type="ECO:0000313" key="3">
    <source>
        <dbReference type="Proteomes" id="UP000323917"/>
    </source>
</evidence>
<evidence type="ECO:0000313" key="2">
    <source>
        <dbReference type="EMBL" id="QEG34840.1"/>
    </source>
</evidence>
<dbReference type="AlphaFoldDB" id="A0A5B9QBA7"/>
<reference evidence="2 3" key="1">
    <citation type="submission" date="2019-08" db="EMBL/GenBank/DDBJ databases">
        <title>Deep-cultivation of Planctomycetes and their phenomic and genomic characterization uncovers novel biology.</title>
        <authorList>
            <person name="Wiegand S."/>
            <person name="Jogler M."/>
            <person name="Boedeker C."/>
            <person name="Pinto D."/>
            <person name="Vollmers J."/>
            <person name="Rivas-Marin E."/>
            <person name="Kohn T."/>
            <person name="Peeters S.H."/>
            <person name="Heuer A."/>
            <person name="Rast P."/>
            <person name="Oberbeckmann S."/>
            <person name="Bunk B."/>
            <person name="Jeske O."/>
            <person name="Meyerdierks A."/>
            <person name="Storesund J.E."/>
            <person name="Kallscheuer N."/>
            <person name="Luecker S."/>
            <person name="Lage O.M."/>
            <person name="Pohl T."/>
            <person name="Merkel B.J."/>
            <person name="Hornburger P."/>
            <person name="Mueller R.-W."/>
            <person name="Bruemmer F."/>
            <person name="Labrenz M."/>
            <person name="Spormann A.M."/>
            <person name="Op den Camp H."/>
            <person name="Overmann J."/>
            <person name="Amann R."/>
            <person name="Jetten M.S.M."/>
            <person name="Mascher T."/>
            <person name="Medema M.H."/>
            <person name="Devos D.P."/>
            <person name="Kaster A.-K."/>
            <person name="Ovreas L."/>
            <person name="Rohde M."/>
            <person name="Galperin M.Y."/>
            <person name="Jogler C."/>
        </authorList>
    </citation>
    <scope>NUCLEOTIDE SEQUENCE [LARGE SCALE GENOMIC DNA]</scope>
    <source>
        <strain evidence="2 3">Pr1d</strain>
    </source>
</reference>